<evidence type="ECO:0000256" key="2">
    <source>
        <dbReference type="SAM" id="SignalP"/>
    </source>
</evidence>
<feature type="region of interest" description="Disordered" evidence="1">
    <location>
        <begin position="21"/>
        <end position="42"/>
    </location>
</feature>
<evidence type="ECO:0008006" key="5">
    <source>
        <dbReference type="Google" id="ProtNLM"/>
    </source>
</evidence>
<dbReference type="PROSITE" id="PS51257">
    <property type="entry name" value="PROKAR_LIPOPROTEIN"/>
    <property type="match status" value="1"/>
</dbReference>
<evidence type="ECO:0000256" key="1">
    <source>
        <dbReference type="SAM" id="MobiDB-lite"/>
    </source>
</evidence>
<feature type="chain" id="PRO_5045926680" description="Carboxypeptidase regulatory-like domain-containing protein" evidence="2">
    <location>
        <begin position="27"/>
        <end position="371"/>
    </location>
</feature>
<evidence type="ECO:0000313" key="4">
    <source>
        <dbReference type="Proteomes" id="UP001595530"/>
    </source>
</evidence>
<reference evidence="4" key="1">
    <citation type="journal article" date="2019" name="Int. J. Syst. Evol. Microbiol.">
        <title>The Global Catalogue of Microorganisms (GCM) 10K type strain sequencing project: providing services to taxonomists for standard genome sequencing and annotation.</title>
        <authorList>
            <consortium name="The Broad Institute Genomics Platform"/>
            <consortium name="The Broad Institute Genome Sequencing Center for Infectious Disease"/>
            <person name="Wu L."/>
            <person name="Ma J."/>
        </authorList>
    </citation>
    <scope>NUCLEOTIDE SEQUENCE [LARGE SCALE GENOMIC DNA]</scope>
    <source>
        <strain evidence="4">KCTC 42986</strain>
    </source>
</reference>
<comment type="caution">
    <text evidence="3">The sequence shown here is derived from an EMBL/GenBank/DDBJ whole genome shotgun (WGS) entry which is preliminary data.</text>
</comment>
<sequence length="371" mass="38483">MKKLIALTACAALFGCGGGGSSASSATPTPTPTPSGQHPIDPFTGAAVTGTTVTTISGVVMSTPVVGATVTAYLVNSDGTNGQSLGVTATPTGADGKFNLSMTQAPSGIFRLVATGGYFISSVDATKQTNVSMELLAPYASTDYNFFVITPITHVASQVATLKAAKGETLALALLHGEQASIGLGVGNFILKNDLTAREDLSKTVPGSVDDTLFAYKDVLAAMEGFGVKFDLPSSEVLRIASLSAQGGYQMNGIDGNGAPIMAGKWVSGIFTNASPILLDLLMTPRNPDGTLQTSHDSVQNEVALDRMRDVYHYASCLNSAARPAYTLRYPVESATFDANPTFETLACQTEAVVAQSIATKLTTNNRSKMK</sequence>
<dbReference type="RefSeq" id="WP_390328543.1">
    <property type="nucleotide sequence ID" value="NZ_JBHRTP010000071.1"/>
</dbReference>
<organism evidence="3 4">
    <name type="scientific">Undibacterium arcticum</name>
    <dbReference type="NCBI Taxonomy" id="1762892"/>
    <lineage>
        <taxon>Bacteria</taxon>
        <taxon>Pseudomonadati</taxon>
        <taxon>Pseudomonadota</taxon>
        <taxon>Betaproteobacteria</taxon>
        <taxon>Burkholderiales</taxon>
        <taxon>Oxalobacteraceae</taxon>
        <taxon>Undibacterium</taxon>
    </lineage>
</organism>
<gene>
    <name evidence="3" type="ORF">ACFOFO_19815</name>
</gene>
<name>A0ABV7F5H7_9BURK</name>
<keyword evidence="2" id="KW-0732">Signal</keyword>
<keyword evidence="4" id="KW-1185">Reference proteome</keyword>
<evidence type="ECO:0000313" key="3">
    <source>
        <dbReference type="EMBL" id="MFC3110180.1"/>
    </source>
</evidence>
<proteinExistence type="predicted"/>
<accession>A0ABV7F5H7</accession>
<dbReference type="EMBL" id="JBHRTP010000071">
    <property type="protein sequence ID" value="MFC3110180.1"/>
    <property type="molecule type" value="Genomic_DNA"/>
</dbReference>
<dbReference type="Proteomes" id="UP001595530">
    <property type="component" value="Unassembled WGS sequence"/>
</dbReference>
<protein>
    <recommendedName>
        <fullName evidence="5">Carboxypeptidase regulatory-like domain-containing protein</fullName>
    </recommendedName>
</protein>
<feature type="signal peptide" evidence="2">
    <location>
        <begin position="1"/>
        <end position="26"/>
    </location>
</feature>